<dbReference type="InterPro" id="IPR028098">
    <property type="entry name" value="Glyco_trans_4-like_N"/>
</dbReference>
<dbReference type="InterPro" id="IPR050194">
    <property type="entry name" value="Glycosyltransferase_grp1"/>
</dbReference>
<keyword evidence="3" id="KW-0808">Transferase</keyword>
<accession>A0A2N6SQC2</accession>
<dbReference type="OrthoDB" id="199095at2"/>
<proteinExistence type="predicted"/>
<dbReference type="Pfam" id="PF00534">
    <property type="entry name" value="Glycos_transf_1"/>
    <property type="match status" value="1"/>
</dbReference>
<dbReference type="Proteomes" id="UP000235682">
    <property type="component" value="Unassembled WGS sequence"/>
</dbReference>
<evidence type="ECO:0000313" key="4">
    <source>
        <dbReference type="Proteomes" id="UP000235682"/>
    </source>
</evidence>
<dbReference type="SUPFAM" id="SSF53756">
    <property type="entry name" value="UDP-Glycosyltransferase/glycogen phosphorylase"/>
    <property type="match status" value="1"/>
</dbReference>
<sequence>MKILHINSYYSTSVLFENLYQRQEADHDLDVYVPISHQYPSDRLPKMKDYATVHRVFNHLDRWIFHYKHQKILDDLLATYNIKEYDLIHAHSLFSNGWLAYKLHQQFGTPYVVAVRNADVKTFFKRMFWLRPMGLAILRNASKIVFISKNAYNEVFDNYVPERDIPFLKEKTSIIPNGIHSFWHEHLYTEKEAKLHEPLRIVTTAKLIRTKRLINLAERVANYNENIFPAELHVIGPEWDKSVVDQLKQFPNVTLYGKRNQQEMMQIYRQMDLFALLSYPETFGLVYVEAMSQGLPVIYTTDEGFDSYFPNKHLGVSVDPSNGLAFSDAVDYIIYNYKEMVKNALEAVPQFDWDKIYTTYQALYEDIFRKEN</sequence>
<name>A0A2N6SQC2_9LACT</name>
<reference evidence="3 4" key="1">
    <citation type="submission" date="2017-09" db="EMBL/GenBank/DDBJ databases">
        <title>Bacterial strain isolated from the female urinary microbiota.</title>
        <authorList>
            <person name="Thomas-White K."/>
            <person name="Kumar N."/>
            <person name="Forster S."/>
            <person name="Putonti C."/>
            <person name="Lawley T."/>
            <person name="Wolfe A.J."/>
        </authorList>
    </citation>
    <scope>NUCLEOTIDE SEQUENCE [LARGE SCALE GENOMIC DNA]</scope>
    <source>
        <strain evidence="3 4">UMB0852</strain>
    </source>
</reference>
<dbReference type="EMBL" id="PNHE01000001">
    <property type="protein sequence ID" value="PMC59246.1"/>
    <property type="molecule type" value="Genomic_DNA"/>
</dbReference>
<keyword evidence="4" id="KW-1185">Reference proteome</keyword>
<protein>
    <submittedName>
        <fullName evidence="3">Glycosyl transferase family 1</fullName>
    </submittedName>
</protein>
<evidence type="ECO:0000259" key="1">
    <source>
        <dbReference type="Pfam" id="PF00534"/>
    </source>
</evidence>
<dbReference type="Gene3D" id="3.40.50.2000">
    <property type="entry name" value="Glycogen Phosphorylase B"/>
    <property type="match status" value="2"/>
</dbReference>
<comment type="caution">
    <text evidence="3">The sequence shown here is derived from an EMBL/GenBank/DDBJ whole genome shotgun (WGS) entry which is preliminary data.</text>
</comment>
<dbReference type="InterPro" id="IPR001296">
    <property type="entry name" value="Glyco_trans_1"/>
</dbReference>
<dbReference type="GO" id="GO:0016757">
    <property type="term" value="F:glycosyltransferase activity"/>
    <property type="evidence" value="ECO:0007669"/>
    <property type="project" value="InterPro"/>
</dbReference>
<feature type="domain" description="Glycosyl transferase family 1" evidence="1">
    <location>
        <begin position="190"/>
        <end position="339"/>
    </location>
</feature>
<feature type="domain" description="Glycosyltransferase subfamily 4-like N-terminal" evidence="2">
    <location>
        <begin position="22"/>
        <end position="179"/>
    </location>
</feature>
<dbReference type="AlphaFoldDB" id="A0A2N6SQC2"/>
<dbReference type="Pfam" id="PF13439">
    <property type="entry name" value="Glyco_transf_4"/>
    <property type="match status" value="1"/>
</dbReference>
<organism evidence="3 4">
    <name type="scientific">Dolosicoccus paucivorans</name>
    <dbReference type="NCBI Taxonomy" id="84521"/>
    <lineage>
        <taxon>Bacteria</taxon>
        <taxon>Bacillati</taxon>
        <taxon>Bacillota</taxon>
        <taxon>Bacilli</taxon>
        <taxon>Lactobacillales</taxon>
        <taxon>Aerococcaceae</taxon>
        <taxon>Dolosicoccus</taxon>
    </lineage>
</organism>
<dbReference type="STRING" id="84521.SAMN04487994_102115"/>
<dbReference type="CDD" id="cd03801">
    <property type="entry name" value="GT4_PimA-like"/>
    <property type="match status" value="1"/>
</dbReference>
<evidence type="ECO:0000313" key="3">
    <source>
        <dbReference type="EMBL" id="PMC59246.1"/>
    </source>
</evidence>
<dbReference type="PANTHER" id="PTHR45947:SF15">
    <property type="entry name" value="TEICHURONIC ACID BIOSYNTHESIS GLYCOSYLTRANSFERASE TUAC-RELATED"/>
    <property type="match status" value="1"/>
</dbReference>
<gene>
    <name evidence="3" type="ORF">CJ205_00645</name>
</gene>
<dbReference type="PANTHER" id="PTHR45947">
    <property type="entry name" value="SULFOQUINOVOSYL TRANSFERASE SQD2"/>
    <property type="match status" value="1"/>
</dbReference>
<evidence type="ECO:0000259" key="2">
    <source>
        <dbReference type="Pfam" id="PF13439"/>
    </source>
</evidence>
<dbReference type="RefSeq" id="WP_102227512.1">
    <property type="nucleotide sequence ID" value="NZ_PNFY01000007.1"/>
</dbReference>